<dbReference type="AlphaFoldDB" id="A0A9Q3GTK7"/>
<dbReference type="Pfam" id="PF07727">
    <property type="entry name" value="RVT_2"/>
    <property type="match status" value="1"/>
</dbReference>
<evidence type="ECO:0000256" key="6">
    <source>
        <dbReference type="ARBA" id="ARBA00049244"/>
    </source>
</evidence>
<comment type="caution">
    <text evidence="8">The sequence shown here is derived from an EMBL/GenBank/DDBJ whole genome shotgun (WGS) entry which is preliminary data.</text>
</comment>
<evidence type="ECO:0000256" key="5">
    <source>
        <dbReference type="ARBA" id="ARBA00048173"/>
    </source>
</evidence>
<protein>
    <recommendedName>
        <fullName evidence="7">Integrase catalytic domain-containing protein</fullName>
    </recommendedName>
</protein>
<keyword evidence="2" id="KW-0479">Metal-binding</keyword>
<dbReference type="GO" id="GO:0015074">
    <property type="term" value="P:DNA integration"/>
    <property type="evidence" value="ECO:0007669"/>
    <property type="project" value="InterPro"/>
</dbReference>
<dbReference type="GO" id="GO:0032196">
    <property type="term" value="P:transposition"/>
    <property type="evidence" value="ECO:0007669"/>
    <property type="project" value="UniProtKB-KW"/>
</dbReference>
<dbReference type="Gene3D" id="3.30.420.10">
    <property type="entry name" value="Ribonuclease H-like superfamily/Ribonuclease H"/>
    <property type="match status" value="1"/>
</dbReference>
<dbReference type="GO" id="GO:0003887">
    <property type="term" value="F:DNA-directed DNA polymerase activity"/>
    <property type="evidence" value="ECO:0007669"/>
    <property type="project" value="UniProtKB-EC"/>
</dbReference>
<proteinExistence type="predicted"/>
<evidence type="ECO:0000259" key="7">
    <source>
        <dbReference type="PROSITE" id="PS50994"/>
    </source>
</evidence>
<keyword evidence="4" id="KW-0694">RNA-binding</keyword>
<comment type="catalytic activity">
    <reaction evidence="6">
        <text>DNA(n) + a 2'-deoxyribonucleoside 5'-triphosphate = DNA(n+1) + diphosphate</text>
        <dbReference type="Rhea" id="RHEA:22508"/>
        <dbReference type="Rhea" id="RHEA-COMP:17339"/>
        <dbReference type="Rhea" id="RHEA-COMP:17340"/>
        <dbReference type="ChEBI" id="CHEBI:33019"/>
        <dbReference type="ChEBI" id="CHEBI:61560"/>
        <dbReference type="ChEBI" id="CHEBI:173112"/>
        <dbReference type="EC" id="2.7.7.7"/>
    </reaction>
</comment>
<dbReference type="EMBL" id="AVOT02005122">
    <property type="protein sequence ID" value="MBW0478285.1"/>
    <property type="molecule type" value="Genomic_DNA"/>
</dbReference>
<sequence length="460" mass="52380">MIQFLKDSITIEKLPEERFQMIINHDTTITGQVIRGLMSIVHTEPEAFISTGDIWHPSNQAIKMLSLPPSSSMCETCMMGKLTLLPFSSSFEMVYQPLECVHIDLVGPITPQSRSGYCYFMTIVDQFTAFKFVEFLKTKDEAFKEFLEWKIYAENFHYLKIKKLVSDRGGEFENKNFSELAASCGFIHLFAPTSTPEHNGFSEHANRTILNKARCLLLTSKLPRSYWAEAVNTASFLSNLMPTPSTDNLSPFLACFPSLAAKPDIHDCSRWVDINQEKDEAFFNCEDIKPEHTNDTSEFYHLDSSPSVEQAPQISENLNPCHPKNHCRINVIGPQHPTLIQGDIDSKNILPYSRRPKDFVVSGATDPISYSNSISGRKSSFWLDAIHQELNAMQKLEVCDVIPLEKDFKLVGTTWVFRQKHNELNEVIEYKARLCAKDFSQTFGQDYSKTFAPTSRLHSL</sequence>
<dbReference type="InterPro" id="IPR036397">
    <property type="entry name" value="RNaseH_sf"/>
</dbReference>
<keyword evidence="1" id="KW-0815">Transposition</keyword>
<dbReference type="GO" id="GO:0005634">
    <property type="term" value="C:nucleus"/>
    <property type="evidence" value="ECO:0007669"/>
    <property type="project" value="UniProtKB-ARBA"/>
</dbReference>
<evidence type="ECO:0000256" key="3">
    <source>
        <dbReference type="ARBA" id="ARBA00022801"/>
    </source>
</evidence>
<dbReference type="InterPro" id="IPR001584">
    <property type="entry name" value="Integrase_cat-core"/>
</dbReference>
<organism evidence="8 9">
    <name type="scientific">Austropuccinia psidii MF-1</name>
    <dbReference type="NCBI Taxonomy" id="1389203"/>
    <lineage>
        <taxon>Eukaryota</taxon>
        <taxon>Fungi</taxon>
        <taxon>Dikarya</taxon>
        <taxon>Basidiomycota</taxon>
        <taxon>Pucciniomycotina</taxon>
        <taxon>Pucciniomycetes</taxon>
        <taxon>Pucciniales</taxon>
        <taxon>Sphaerophragmiaceae</taxon>
        <taxon>Austropuccinia</taxon>
    </lineage>
</organism>
<dbReference type="InterPro" id="IPR012337">
    <property type="entry name" value="RNaseH-like_sf"/>
</dbReference>
<dbReference type="PANTHER" id="PTHR42648:SF18">
    <property type="entry name" value="RETROTRANSPOSON, UNCLASSIFIED-LIKE PROTEIN"/>
    <property type="match status" value="1"/>
</dbReference>
<evidence type="ECO:0000313" key="9">
    <source>
        <dbReference type="Proteomes" id="UP000765509"/>
    </source>
</evidence>
<gene>
    <name evidence="8" type="ORF">O181_018000</name>
</gene>
<dbReference type="GO" id="GO:0016787">
    <property type="term" value="F:hydrolase activity"/>
    <property type="evidence" value="ECO:0007669"/>
    <property type="project" value="UniProtKB-KW"/>
</dbReference>
<dbReference type="InterPro" id="IPR013103">
    <property type="entry name" value="RVT_2"/>
</dbReference>
<dbReference type="Pfam" id="PF00665">
    <property type="entry name" value="rve"/>
    <property type="match status" value="1"/>
</dbReference>
<dbReference type="PANTHER" id="PTHR42648">
    <property type="entry name" value="TRANSPOSASE, PUTATIVE-RELATED"/>
    <property type="match status" value="1"/>
</dbReference>
<dbReference type="Proteomes" id="UP000765509">
    <property type="component" value="Unassembled WGS sequence"/>
</dbReference>
<accession>A0A9Q3GTK7</accession>
<dbReference type="PROSITE" id="PS50994">
    <property type="entry name" value="INTEGRASE"/>
    <property type="match status" value="1"/>
</dbReference>
<evidence type="ECO:0000256" key="2">
    <source>
        <dbReference type="ARBA" id="ARBA00022723"/>
    </source>
</evidence>
<feature type="domain" description="Integrase catalytic" evidence="7">
    <location>
        <begin position="93"/>
        <end position="259"/>
    </location>
</feature>
<evidence type="ECO:0000313" key="8">
    <source>
        <dbReference type="EMBL" id="MBW0478285.1"/>
    </source>
</evidence>
<dbReference type="InterPro" id="IPR039537">
    <property type="entry name" value="Retrotran_Ty1/copia-like"/>
</dbReference>
<keyword evidence="9" id="KW-1185">Reference proteome</keyword>
<name>A0A9Q3GTK7_9BASI</name>
<reference evidence="8" key="1">
    <citation type="submission" date="2021-03" db="EMBL/GenBank/DDBJ databases">
        <title>Draft genome sequence of rust myrtle Austropuccinia psidii MF-1, a brazilian biotype.</title>
        <authorList>
            <person name="Quecine M.C."/>
            <person name="Pachon D.M.R."/>
            <person name="Bonatelli M.L."/>
            <person name="Correr F.H."/>
            <person name="Franceschini L.M."/>
            <person name="Leite T.F."/>
            <person name="Margarido G.R.A."/>
            <person name="Almeida C.A."/>
            <person name="Ferrarezi J.A."/>
            <person name="Labate C.A."/>
        </authorList>
    </citation>
    <scope>NUCLEOTIDE SEQUENCE</scope>
    <source>
        <strain evidence="8">MF-1</strain>
    </source>
</reference>
<dbReference type="OrthoDB" id="4778163at2759"/>
<dbReference type="GO" id="GO:0003723">
    <property type="term" value="F:RNA binding"/>
    <property type="evidence" value="ECO:0007669"/>
    <property type="project" value="UniProtKB-KW"/>
</dbReference>
<evidence type="ECO:0000256" key="1">
    <source>
        <dbReference type="ARBA" id="ARBA00022578"/>
    </source>
</evidence>
<dbReference type="GO" id="GO:0046872">
    <property type="term" value="F:metal ion binding"/>
    <property type="evidence" value="ECO:0007669"/>
    <property type="project" value="UniProtKB-KW"/>
</dbReference>
<evidence type="ECO:0000256" key="4">
    <source>
        <dbReference type="ARBA" id="ARBA00022884"/>
    </source>
</evidence>
<dbReference type="GO" id="GO:0003964">
    <property type="term" value="F:RNA-directed DNA polymerase activity"/>
    <property type="evidence" value="ECO:0007669"/>
    <property type="project" value="UniProtKB-EC"/>
</dbReference>
<comment type="catalytic activity">
    <reaction evidence="5">
        <text>DNA(n) + a 2'-deoxyribonucleoside 5'-triphosphate = DNA(n+1) + diphosphate</text>
        <dbReference type="Rhea" id="RHEA:22508"/>
        <dbReference type="Rhea" id="RHEA-COMP:17339"/>
        <dbReference type="Rhea" id="RHEA-COMP:17340"/>
        <dbReference type="ChEBI" id="CHEBI:33019"/>
        <dbReference type="ChEBI" id="CHEBI:61560"/>
        <dbReference type="ChEBI" id="CHEBI:173112"/>
        <dbReference type="EC" id="2.7.7.49"/>
    </reaction>
</comment>
<dbReference type="SUPFAM" id="SSF53098">
    <property type="entry name" value="Ribonuclease H-like"/>
    <property type="match status" value="1"/>
</dbReference>
<keyword evidence="3" id="KW-0378">Hydrolase</keyword>